<keyword evidence="3" id="KW-1185">Reference proteome</keyword>
<dbReference type="OrthoDB" id="29523at2759"/>
<sequence>MGLAEVRNKQKIGKDPRNMKWVKDINRFGFKYLLSYGWKSGLGLGKNYHGKVGNVSSFIEKKQFILNPSFSSVGLNDLNEILGRLNNQSFHTESLDSYNNHAISSKIHMNALGSSLSTRFVKGKPYKTGFTKHLYKV</sequence>
<feature type="domain" description="G-patch" evidence="1">
    <location>
        <begin position="25"/>
        <end position="50"/>
    </location>
</feature>
<dbReference type="VEuPathDB" id="FungiDB:T552_00619"/>
<comment type="caution">
    <text evidence="2">The sequence shown here is derived from an EMBL/GenBank/DDBJ whole genome shotgun (WGS) entry which is preliminary data.</text>
</comment>
<name>A0A0W4ZP71_PNEC8</name>
<evidence type="ECO:0000313" key="2">
    <source>
        <dbReference type="EMBL" id="KTW30141.1"/>
    </source>
</evidence>
<dbReference type="GeneID" id="28935432"/>
<dbReference type="GO" id="GO:0003676">
    <property type="term" value="F:nucleic acid binding"/>
    <property type="evidence" value="ECO:0007669"/>
    <property type="project" value="InterPro"/>
</dbReference>
<dbReference type="InterPro" id="IPR000467">
    <property type="entry name" value="G_patch_dom"/>
</dbReference>
<organism evidence="2 3">
    <name type="scientific">Pneumocystis carinii (strain B80)</name>
    <name type="common">Rat pneumocystis pneumonia agent</name>
    <name type="synonym">Pneumocystis carinii f. sp. carinii</name>
    <dbReference type="NCBI Taxonomy" id="1408658"/>
    <lineage>
        <taxon>Eukaryota</taxon>
        <taxon>Fungi</taxon>
        <taxon>Dikarya</taxon>
        <taxon>Ascomycota</taxon>
        <taxon>Taphrinomycotina</taxon>
        <taxon>Pneumocystomycetes</taxon>
        <taxon>Pneumocystaceae</taxon>
        <taxon>Pneumocystis</taxon>
    </lineage>
</organism>
<accession>A0A0W4ZP71</accession>
<dbReference type="RefSeq" id="XP_018226932.1">
    <property type="nucleotide sequence ID" value="XM_018369230.1"/>
</dbReference>
<protein>
    <recommendedName>
        <fullName evidence="1">G-patch domain-containing protein</fullName>
    </recommendedName>
</protein>
<dbReference type="AlphaFoldDB" id="A0A0W4ZP71"/>
<reference evidence="3" key="1">
    <citation type="journal article" date="2016" name="Nat. Commun.">
        <title>Genome analysis of three Pneumocystis species reveals adaptation mechanisms to life exclusively in mammalian hosts.</title>
        <authorList>
            <person name="Ma L."/>
            <person name="Chen Z."/>
            <person name="Huang D.W."/>
            <person name="Kutty G."/>
            <person name="Ishihara M."/>
            <person name="Wang H."/>
            <person name="Abouelleil A."/>
            <person name="Bishop L."/>
            <person name="Davey E."/>
            <person name="Deng R."/>
            <person name="Deng X."/>
            <person name="Fan L."/>
            <person name="Fantoni G."/>
            <person name="Fitzgerald M."/>
            <person name="Gogineni E."/>
            <person name="Goldberg J.M."/>
            <person name="Handley G."/>
            <person name="Hu X."/>
            <person name="Huber C."/>
            <person name="Jiao X."/>
            <person name="Jones K."/>
            <person name="Levin J.Z."/>
            <person name="Liu Y."/>
            <person name="Macdonald P."/>
            <person name="Melnikov A."/>
            <person name="Raley C."/>
            <person name="Sassi M."/>
            <person name="Sherman B.T."/>
            <person name="Song X."/>
            <person name="Sykes S."/>
            <person name="Tran B."/>
            <person name="Walsh L."/>
            <person name="Xia Y."/>
            <person name="Yang J."/>
            <person name="Young S."/>
            <person name="Zeng Q."/>
            <person name="Zheng X."/>
            <person name="Stephens R."/>
            <person name="Nusbaum C."/>
            <person name="Birren B.W."/>
            <person name="Azadi P."/>
            <person name="Lempicki R.A."/>
            <person name="Cuomo C.A."/>
            <person name="Kovacs J.A."/>
        </authorList>
    </citation>
    <scope>NUCLEOTIDE SEQUENCE [LARGE SCALE GENOMIC DNA]</scope>
    <source>
        <strain evidence="3">B80</strain>
    </source>
</reference>
<dbReference type="EMBL" id="LFVZ01000003">
    <property type="protein sequence ID" value="KTW30141.1"/>
    <property type="molecule type" value="Genomic_DNA"/>
</dbReference>
<evidence type="ECO:0000313" key="3">
    <source>
        <dbReference type="Proteomes" id="UP000054454"/>
    </source>
</evidence>
<gene>
    <name evidence="2" type="ORF">T552_00619</name>
</gene>
<evidence type="ECO:0000259" key="1">
    <source>
        <dbReference type="PROSITE" id="PS50174"/>
    </source>
</evidence>
<dbReference type="Proteomes" id="UP000054454">
    <property type="component" value="Unassembled WGS sequence"/>
</dbReference>
<dbReference type="Pfam" id="PF01585">
    <property type="entry name" value="G-patch"/>
    <property type="match status" value="1"/>
</dbReference>
<proteinExistence type="predicted"/>
<dbReference type="PROSITE" id="PS50174">
    <property type="entry name" value="G_PATCH"/>
    <property type="match status" value="1"/>
</dbReference>